<evidence type="ECO:0000313" key="3">
    <source>
        <dbReference type="EMBL" id="SFK58028.1"/>
    </source>
</evidence>
<feature type="domain" description="DUF4142" evidence="2">
    <location>
        <begin position="47"/>
        <end position="183"/>
    </location>
</feature>
<dbReference type="STRING" id="1612308.SAMN05444581_11116"/>
<dbReference type="Pfam" id="PF13628">
    <property type="entry name" value="DUF4142"/>
    <property type="match status" value="1"/>
</dbReference>
<keyword evidence="4" id="KW-1185">Reference proteome</keyword>
<dbReference type="InterPro" id="IPR012347">
    <property type="entry name" value="Ferritin-like"/>
</dbReference>
<sequence>MLSNPGVNVNKTIVFGAMLLGLAGATVQAESVSEKTGLNSVLGVSPSTADFVKEAAISDLFEIQSSQLAKQQATGPVATFADQMIQDHTKTSNELKMLAQDPSVKVDVPLALDASHQKTLDSMKDAEGVNFIRTYANDQASGHKDAVSLFERYAKGGENAALKQWAARTLPALKHHLEMAEGLRNAGARHESENRGAMPGLKEPTGRSVYGK</sequence>
<evidence type="ECO:0000256" key="1">
    <source>
        <dbReference type="SAM" id="MobiDB-lite"/>
    </source>
</evidence>
<name>A0A1I4AND6_9HYPH</name>
<protein>
    <submittedName>
        <fullName evidence="3">Putative membrane protein</fullName>
    </submittedName>
</protein>
<accession>A0A1I4AND6</accession>
<dbReference type="InterPro" id="IPR025419">
    <property type="entry name" value="DUF4142"/>
</dbReference>
<proteinExistence type="predicted"/>
<dbReference type="PANTHER" id="PTHR38593:SF1">
    <property type="entry name" value="BLR2558 PROTEIN"/>
    <property type="match status" value="1"/>
</dbReference>
<organism evidence="3 4">
    <name type="scientific">Methylocapsa palsarum</name>
    <dbReference type="NCBI Taxonomy" id="1612308"/>
    <lineage>
        <taxon>Bacteria</taxon>
        <taxon>Pseudomonadati</taxon>
        <taxon>Pseudomonadota</taxon>
        <taxon>Alphaproteobacteria</taxon>
        <taxon>Hyphomicrobiales</taxon>
        <taxon>Beijerinckiaceae</taxon>
        <taxon>Methylocapsa</taxon>
    </lineage>
</organism>
<reference evidence="3 4" key="1">
    <citation type="submission" date="2016-10" db="EMBL/GenBank/DDBJ databases">
        <authorList>
            <person name="de Groot N.N."/>
        </authorList>
    </citation>
    <scope>NUCLEOTIDE SEQUENCE [LARGE SCALE GENOMIC DNA]</scope>
    <source>
        <strain evidence="3 4">NE2</strain>
    </source>
</reference>
<dbReference type="Gene3D" id="1.20.1260.10">
    <property type="match status" value="1"/>
</dbReference>
<dbReference type="Proteomes" id="UP000198755">
    <property type="component" value="Unassembled WGS sequence"/>
</dbReference>
<feature type="region of interest" description="Disordered" evidence="1">
    <location>
        <begin position="185"/>
        <end position="212"/>
    </location>
</feature>
<evidence type="ECO:0000313" key="4">
    <source>
        <dbReference type="Proteomes" id="UP000198755"/>
    </source>
</evidence>
<dbReference type="EMBL" id="FOSN01000011">
    <property type="protein sequence ID" value="SFK58028.1"/>
    <property type="molecule type" value="Genomic_DNA"/>
</dbReference>
<dbReference type="PANTHER" id="PTHR38593">
    <property type="entry name" value="BLR2558 PROTEIN"/>
    <property type="match status" value="1"/>
</dbReference>
<evidence type="ECO:0000259" key="2">
    <source>
        <dbReference type="Pfam" id="PF13628"/>
    </source>
</evidence>
<gene>
    <name evidence="3" type="ORF">SAMN05444581_11116</name>
</gene>
<dbReference type="AlphaFoldDB" id="A0A1I4AND6"/>